<name>A0ABW4CTI0_9LACO</name>
<dbReference type="RefSeq" id="WP_125758249.1">
    <property type="nucleotide sequence ID" value="NZ_JBHTOK010000006.1"/>
</dbReference>
<dbReference type="Proteomes" id="UP001597212">
    <property type="component" value="Unassembled WGS sequence"/>
</dbReference>
<evidence type="ECO:0000313" key="3">
    <source>
        <dbReference type="Proteomes" id="UP001597212"/>
    </source>
</evidence>
<dbReference type="Pfam" id="PF07872">
    <property type="entry name" value="DUF1659"/>
    <property type="match status" value="1"/>
</dbReference>
<protein>
    <recommendedName>
        <fullName evidence="1">DUF1659 domain-containing protein</fullName>
    </recommendedName>
</protein>
<accession>A0ABW4CTI0</accession>
<sequence>MAKEIVRQRISLTYVQPDNPNYVLRRAFANIRANASDENLMAFAQLVGKVNPDDQLGSLQVITTSEVVE</sequence>
<feature type="domain" description="DUF1659" evidence="1">
    <location>
        <begin position="4"/>
        <end position="69"/>
    </location>
</feature>
<gene>
    <name evidence="2" type="ORF">ACFQ5K_01355</name>
</gene>
<dbReference type="InterPro" id="IPR012454">
    <property type="entry name" value="DUF1659"/>
</dbReference>
<evidence type="ECO:0000313" key="2">
    <source>
        <dbReference type="EMBL" id="MFD1440039.1"/>
    </source>
</evidence>
<proteinExistence type="predicted"/>
<keyword evidence="3" id="KW-1185">Reference proteome</keyword>
<evidence type="ECO:0000259" key="1">
    <source>
        <dbReference type="Pfam" id="PF07872"/>
    </source>
</evidence>
<reference evidence="3" key="1">
    <citation type="journal article" date="2019" name="Int. J. Syst. Evol. Microbiol.">
        <title>The Global Catalogue of Microorganisms (GCM) 10K type strain sequencing project: providing services to taxonomists for standard genome sequencing and annotation.</title>
        <authorList>
            <consortium name="The Broad Institute Genomics Platform"/>
            <consortium name="The Broad Institute Genome Sequencing Center for Infectious Disease"/>
            <person name="Wu L."/>
            <person name="Ma J."/>
        </authorList>
    </citation>
    <scope>NUCLEOTIDE SEQUENCE [LARGE SCALE GENOMIC DNA]</scope>
    <source>
        <strain evidence="3">CCM 8912</strain>
    </source>
</reference>
<dbReference type="EMBL" id="JBHTOK010000006">
    <property type="protein sequence ID" value="MFD1440039.1"/>
    <property type="molecule type" value="Genomic_DNA"/>
</dbReference>
<organism evidence="2 3">
    <name type="scientific">Lacticaseibacillus hegangensis</name>
    <dbReference type="NCBI Taxonomy" id="2486010"/>
    <lineage>
        <taxon>Bacteria</taxon>
        <taxon>Bacillati</taxon>
        <taxon>Bacillota</taxon>
        <taxon>Bacilli</taxon>
        <taxon>Lactobacillales</taxon>
        <taxon>Lactobacillaceae</taxon>
        <taxon>Lacticaseibacillus</taxon>
    </lineage>
</organism>
<comment type="caution">
    <text evidence="2">The sequence shown here is derived from an EMBL/GenBank/DDBJ whole genome shotgun (WGS) entry which is preliminary data.</text>
</comment>